<name>A0ABQ7VB39_SOLTU</name>
<dbReference type="Proteomes" id="UP000826656">
    <property type="component" value="Unassembled WGS sequence"/>
</dbReference>
<evidence type="ECO:0000313" key="5">
    <source>
        <dbReference type="EMBL" id="KAH0761262.1"/>
    </source>
</evidence>
<dbReference type="InterPro" id="IPR003653">
    <property type="entry name" value="Peptidase_C48_C"/>
</dbReference>
<feature type="domain" description="Ubiquitin-like protease family profile" evidence="4">
    <location>
        <begin position="91"/>
        <end position="217"/>
    </location>
</feature>
<evidence type="ECO:0000256" key="1">
    <source>
        <dbReference type="ARBA" id="ARBA00005234"/>
    </source>
</evidence>
<protein>
    <recommendedName>
        <fullName evidence="4">Ubiquitin-like protease family profile domain-containing protein</fullName>
    </recommendedName>
</protein>
<accession>A0ABQ7VB39</accession>
<proteinExistence type="inferred from homology"/>
<evidence type="ECO:0000313" key="6">
    <source>
        <dbReference type="Proteomes" id="UP000826656"/>
    </source>
</evidence>
<comment type="similarity">
    <text evidence="1">Belongs to the peptidase C48 family.</text>
</comment>
<sequence>MSQGASSVATSQSFASVASSSNIKCSSCRCEGFEQQRFRMKMLCLMRERQLRYPEHYDSTDRIMNLNFYTNFKQRGIIPYPGGINWIGAKRILAVMNMNNTHFVTLEILLHEGRMNVYDCNLTCTEHDVFLTFIQHVFDLLSILMRQSGIMKHLSDKFLNEPWEFEGRLKPMVKNSTCVACGSYSLAFIEHLITNTPIQPPNTLLCDNTVGRLQWNWVAGIIDESLKP</sequence>
<evidence type="ECO:0000256" key="2">
    <source>
        <dbReference type="ARBA" id="ARBA00022670"/>
    </source>
</evidence>
<evidence type="ECO:0000256" key="3">
    <source>
        <dbReference type="ARBA" id="ARBA00022801"/>
    </source>
</evidence>
<comment type="caution">
    <text evidence="5">The sequence shown here is derived from an EMBL/GenBank/DDBJ whole genome shotgun (WGS) entry which is preliminary data.</text>
</comment>
<evidence type="ECO:0000259" key="4">
    <source>
        <dbReference type="Pfam" id="PF02902"/>
    </source>
</evidence>
<reference evidence="5 6" key="1">
    <citation type="journal article" date="2021" name="bioRxiv">
        <title>Chromosome-scale and haplotype-resolved genome assembly of a tetraploid potato cultivar.</title>
        <authorList>
            <person name="Sun H."/>
            <person name="Jiao W.-B."/>
            <person name="Krause K."/>
            <person name="Campoy J.A."/>
            <person name="Goel M."/>
            <person name="Folz-Donahue K."/>
            <person name="Kukat C."/>
            <person name="Huettel B."/>
            <person name="Schneeberger K."/>
        </authorList>
    </citation>
    <scope>NUCLEOTIDE SEQUENCE [LARGE SCALE GENOMIC DNA]</scope>
    <source>
        <strain evidence="5">SolTubOtavaFocal</strain>
        <tissue evidence="5">Leaves</tissue>
    </source>
</reference>
<dbReference type="SUPFAM" id="SSF54001">
    <property type="entry name" value="Cysteine proteinases"/>
    <property type="match status" value="1"/>
</dbReference>
<dbReference type="EMBL" id="JAIVGD010000013">
    <property type="protein sequence ID" value="KAH0761262.1"/>
    <property type="molecule type" value="Genomic_DNA"/>
</dbReference>
<dbReference type="Pfam" id="PF02902">
    <property type="entry name" value="Peptidase_C48"/>
    <property type="match status" value="1"/>
</dbReference>
<keyword evidence="6" id="KW-1185">Reference proteome</keyword>
<keyword evidence="3" id="KW-0378">Hydrolase</keyword>
<keyword evidence="2" id="KW-0645">Protease</keyword>
<gene>
    <name evidence="5" type="ORF">KY290_017335</name>
</gene>
<organism evidence="5 6">
    <name type="scientific">Solanum tuberosum</name>
    <name type="common">Potato</name>
    <dbReference type="NCBI Taxonomy" id="4113"/>
    <lineage>
        <taxon>Eukaryota</taxon>
        <taxon>Viridiplantae</taxon>
        <taxon>Streptophyta</taxon>
        <taxon>Embryophyta</taxon>
        <taxon>Tracheophyta</taxon>
        <taxon>Spermatophyta</taxon>
        <taxon>Magnoliopsida</taxon>
        <taxon>eudicotyledons</taxon>
        <taxon>Gunneridae</taxon>
        <taxon>Pentapetalae</taxon>
        <taxon>asterids</taxon>
        <taxon>lamiids</taxon>
        <taxon>Solanales</taxon>
        <taxon>Solanaceae</taxon>
        <taxon>Solanoideae</taxon>
        <taxon>Solaneae</taxon>
        <taxon>Solanum</taxon>
    </lineage>
</organism>
<dbReference type="InterPro" id="IPR038765">
    <property type="entry name" value="Papain-like_cys_pep_sf"/>
</dbReference>
<dbReference type="Gene3D" id="3.40.395.10">
    <property type="entry name" value="Adenoviral Proteinase, Chain A"/>
    <property type="match status" value="1"/>
</dbReference>